<dbReference type="SUPFAM" id="SSF52540">
    <property type="entry name" value="P-loop containing nucleoside triphosphate hydrolases"/>
    <property type="match status" value="1"/>
</dbReference>
<dbReference type="Pfam" id="PF08590">
    <property type="entry name" value="DUF1771"/>
    <property type="match status" value="1"/>
</dbReference>
<feature type="region of interest" description="Disordered" evidence="1">
    <location>
        <begin position="1173"/>
        <end position="1204"/>
    </location>
</feature>
<dbReference type="InterPro" id="IPR036063">
    <property type="entry name" value="Smr_dom_sf"/>
</dbReference>
<evidence type="ECO:0000313" key="3">
    <source>
        <dbReference type="Proteomes" id="UP000695007"/>
    </source>
</evidence>
<dbReference type="Proteomes" id="UP000695007">
    <property type="component" value="Unplaced"/>
</dbReference>
<dbReference type="GO" id="GO:0004519">
    <property type="term" value="F:endonuclease activity"/>
    <property type="evidence" value="ECO:0007669"/>
    <property type="project" value="TreeGrafter"/>
</dbReference>
<dbReference type="PANTHER" id="PTHR46535">
    <property type="entry name" value="NEDD4-BINDING PROTEIN 2"/>
    <property type="match status" value="1"/>
</dbReference>
<dbReference type="InterPro" id="IPR052772">
    <property type="entry name" value="Endo/PolyKinase_Domain-Protein"/>
</dbReference>
<accession>A0AAJ6YRN9</accession>
<dbReference type="SUPFAM" id="SSF160443">
    <property type="entry name" value="SMR domain-like"/>
    <property type="match status" value="1"/>
</dbReference>
<sequence>MTSNNEWITTPQKRNSLNKKSRENQIKSLRQLEELFGSIYESDVLESVAKYYNWKVDYAVEALVNLSSTYVPQSQSAVKISKKTEKYTDSSWISQKSSNVDNIEEMIDSKFQNTKYNFKLSEHEVQKICKKMPKVKNLLPDKDVKPEQPRSEPSMKVGTESLCGLKVQYRLKGTENSDDDADVVIEEESSDYIIDTPEPEHVNVCQFMSMHTQCSPRNTFPKVTINTPSSAMSQCSSPSISTLIESRIEADINKGYKILIIMRGAPGSGKTCLARSIVTRTMGGDYTNHIFSADDYFLKINRGVYVFDSSKVQEAHYFNFKRVLQALQQGRSPIIVDNTNTRAWEMQHFACMAVPYGYIVETLEPNTPWFFDARELERRNTYGLTKAKIRVFLDRYEPNITGKHLLKMFSLKYHKDNQPPQIRQIPPFLIEKQIAVAQPNPNDYYFHKPTDNDQTKLLIDNEALNTIAQKYSKPKAVAKNTRNSNAISVIKSFDESWTAGSSYKEDSLPEISKLGAIGSERRVAQGAYPPKLQDNNIEQSQTELKVEMLTEITTDAPEDYGDVERMMPETKKDSTVSNCWDFTLLLDGRQIHSKFENTDSNEIAVVIDKLVDKSNLMNSYIEDTEVSCILSAKLNDDFLSIEDPRTSSEPSLINLTELNLDTQPTFENFHKIPTPDVLQEIPTLIDTRSNSHSSSLERVSDIDISQFEICNAELVDEMKKPNDKLICEHESAEKQSSGGSLGLLFNFIKNSFIGNDKETYSKQMQPDNTDTPEVSIFKFSFIVSISCDNQPDNVLGNESPIKKSFSPTLLLEQSLDLSKDDVDNNDSLPIDVTGSDNYFDGSLINVSLDNSSEFLESSENPQKESVINIVEELLEASSDVQHVEQFDFPDKRTATKSEELEKNFNERMENLHIRTKSDEDENKVSKEPIHLVFGGKNIFPDKIQTQANSNALSKPFVPDVGGAGGGDNSNVANVYLINWHESPFPVDEVPLMTTLEITDTKPKPRTCDRETYTDPYDFNVAYIGGTDDYKILQAVNRNIIETSRHLSSDVEEPPMQKLVLHKSTMTNTTTLFRGPIFDLDTGISEEDYSEELIERFSHLPRTCVLDIYKNLCKHDYNWALDYLSNMDINDINMYSIVEQVDVTTKGNEITDENSISRKHFVTNAAATVTKKVAHPNSSESLTETCDAPQQLNQQSHSRTKRQRYKASDDMLALKQQLESKFVMNKERYTPHMLRIDLMKKHELDKLKMKSPEKVEVKKPSHFVHMPMAEKEEEQPVEDEDSIEDEVVEEEMMELRLGYDFIRLLESVFGNANFQAPEGLFPVIQIRKSMAQELYALWIESVQRQLWAMQEQLDIMIAQDAEYAKSLDAAQSRAAIKSDVPNLKEIMDMEMALAMYSNDCIEQQSMKKTHKDIASHVMRQTLHEMFPGYDTEMLYEIYEAHDQNFDETVKVIEENCSIKSTITMADMVKKRKHLIDELQKESSYQTSRHNQLETLESRDEASGGDYNNYENLQTYEEIFEVASSSRAEARRQLTLRNQNYQKASEAYRRKNPEVAAYYSNVAKLHIRNMEAANSMAASAFLAAQTRILDADDTLDLHFLHVSEAIQAFNIFLEYQLSQLATGARKYIYIITGRGTRSFNSQSKIKPIIVRKLNSKNIRFSEANPGMLKALLRKK</sequence>
<dbReference type="PROSITE" id="PS50828">
    <property type="entry name" value="SMR"/>
    <property type="match status" value="1"/>
</dbReference>
<dbReference type="CDD" id="cd14279">
    <property type="entry name" value="CUE"/>
    <property type="match status" value="1"/>
</dbReference>
<gene>
    <name evidence="4" type="primary">LOC105366280</name>
</gene>
<dbReference type="GO" id="GO:0005634">
    <property type="term" value="C:nucleus"/>
    <property type="evidence" value="ECO:0007669"/>
    <property type="project" value="TreeGrafter"/>
</dbReference>
<dbReference type="InterPro" id="IPR002625">
    <property type="entry name" value="Smr_dom"/>
</dbReference>
<feature type="compositionally biased region" description="Polar residues" evidence="1">
    <location>
        <begin position="1"/>
        <end position="15"/>
    </location>
</feature>
<dbReference type="InterPro" id="IPR013899">
    <property type="entry name" value="DUF1771"/>
</dbReference>
<dbReference type="Pfam" id="PF13671">
    <property type="entry name" value="AAA_33"/>
    <property type="match status" value="1"/>
</dbReference>
<name>A0AAJ6YRN9_9HYME</name>
<reference evidence="4" key="1">
    <citation type="submission" date="2025-08" db="UniProtKB">
        <authorList>
            <consortium name="RefSeq"/>
        </authorList>
    </citation>
    <scope>IDENTIFICATION</scope>
</reference>
<feature type="domain" description="Smr" evidence="2">
    <location>
        <begin position="1593"/>
        <end position="1671"/>
    </location>
</feature>
<feature type="compositionally biased region" description="Polar residues" evidence="1">
    <location>
        <begin position="1175"/>
        <end position="1196"/>
    </location>
</feature>
<keyword evidence="3" id="KW-1185">Reference proteome</keyword>
<evidence type="ECO:0000259" key="2">
    <source>
        <dbReference type="PROSITE" id="PS50828"/>
    </source>
</evidence>
<dbReference type="RefSeq" id="XP_011502976.1">
    <property type="nucleotide sequence ID" value="XM_011504674.1"/>
</dbReference>
<dbReference type="InterPro" id="IPR027417">
    <property type="entry name" value="P-loop_NTPase"/>
</dbReference>
<protein>
    <submittedName>
        <fullName evidence="4">Uncharacterized protein LOC105366280</fullName>
    </submittedName>
</protein>
<dbReference type="Gene3D" id="3.40.50.300">
    <property type="entry name" value="P-loop containing nucleotide triphosphate hydrolases"/>
    <property type="match status" value="1"/>
</dbReference>
<dbReference type="SMART" id="SM00463">
    <property type="entry name" value="SMR"/>
    <property type="match status" value="1"/>
</dbReference>
<proteinExistence type="predicted"/>
<dbReference type="GeneID" id="105366280"/>
<dbReference type="Gene3D" id="3.30.1370.110">
    <property type="match status" value="1"/>
</dbReference>
<evidence type="ECO:0000256" key="1">
    <source>
        <dbReference type="SAM" id="MobiDB-lite"/>
    </source>
</evidence>
<feature type="compositionally biased region" description="Polar residues" evidence="1">
    <location>
        <begin position="1480"/>
        <end position="1493"/>
    </location>
</feature>
<dbReference type="SMART" id="SM01162">
    <property type="entry name" value="DUF1771"/>
    <property type="match status" value="1"/>
</dbReference>
<dbReference type="KEGG" id="csol:105366280"/>
<feature type="region of interest" description="Disordered" evidence="1">
    <location>
        <begin position="1"/>
        <end position="22"/>
    </location>
</feature>
<evidence type="ECO:0000313" key="4">
    <source>
        <dbReference type="RefSeq" id="XP_011502976.1"/>
    </source>
</evidence>
<dbReference type="PANTHER" id="PTHR46535:SF1">
    <property type="entry name" value="NEDD4-BINDING PROTEIN 2"/>
    <property type="match status" value="1"/>
</dbReference>
<organism evidence="3 4">
    <name type="scientific">Ceratosolen solmsi marchali</name>
    <dbReference type="NCBI Taxonomy" id="326594"/>
    <lineage>
        <taxon>Eukaryota</taxon>
        <taxon>Metazoa</taxon>
        <taxon>Ecdysozoa</taxon>
        <taxon>Arthropoda</taxon>
        <taxon>Hexapoda</taxon>
        <taxon>Insecta</taxon>
        <taxon>Pterygota</taxon>
        <taxon>Neoptera</taxon>
        <taxon>Endopterygota</taxon>
        <taxon>Hymenoptera</taxon>
        <taxon>Apocrita</taxon>
        <taxon>Proctotrupomorpha</taxon>
        <taxon>Chalcidoidea</taxon>
        <taxon>Agaonidae</taxon>
        <taxon>Agaoninae</taxon>
        <taxon>Ceratosolen</taxon>
    </lineage>
</organism>
<feature type="region of interest" description="Disordered" evidence="1">
    <location>
        <begin position="1478"/>
        <end position="1505"/>
    </location>
</feature>